<evidence type="ECO:0000256" key="1">
    <source>
        <dbReference type="ARBA" id="ARBA00023125"/>
    </source>
</evidence>
<dbReference type="EMBL" id="AP019514">
    <property type="protein sequence ID" value="BBI60891.1"/>
    <property type="molecule type" value="Genomic_DNA"/>
</dbReference>
<protein>
    <submittedName>
        <fullName evidence="3">Uncharacterized protein</fullName>
    </submittedName>
</protein>
<accession>A0A455U8R2</accession>
<gene>
    <name evidence="3" type="ORF">HSBAA_21970</name>
</gene>
<dbReference type="AlphaFoldDB" id="A0A455U8R2"/>
<organism evidence="3 4">
    <name type="scientific">Vreelandella sulfidaeris</name>
    <dbReference type="NCBI Taxonomy" id="115553"/>
    <lineage>
        <taxon>Bacteria</taxon>
        <taxon>Pseudomonadati</taxon>
        <taxon>Pseudomonadota</taxon>
        <taxon>Gammaproteobacteria</taxon>
        <taxon>Oceanospirillales</taxon>
        <taxon>Halomonadaceae</taxon>
        <taxon>Vreelandella</taxon>
    </lineage>
</organism>
<evidence type="ECO:0000256" key="2">
    <source>
        <dbReference type="SAM" id="MobiDB-lite"/>
    </source>
</evidence>
<feature type="region of interest" description="Disordered" evidence="2">
    <location>
        <begin position="43"/>
        <end position="67"/>
    </location>
</feature>
<evidence type="ECO:0000313" key="3">
    <source>
        <dbReference type="EMBL" id="BBI60891.1"/>
    </source>
</evidence>
<keyword evidence="1" id="KW-0238">DNA-binding</keyword>
<dbReference type="Gene3D" id="1.10.150.130">
    <property type="match status" value="1"/>
</dbReference>
<name>A0A455U8R2_9GAMM</name>
<sequence length="67" mass="7453">MSRRLIIDILEKASSKAKVEARHSLNLLRQMLRYCQKREQIEVNPTDGLTPADIAASASPPGSDTYP</sequence>
<proteinExistence type="predicted"/>
<dbReference type="KEGG" id="hsr:HSBAA_21970"/>
<evidence type="ECO:0000313" key="4">
    <source>
        <dbReference type="Proteomes" id="UP000320231"/>
    </source>
</evidence>
<dbReference type="Proteomes" id="UP000320231">
    <property type="component" value="Chromosome"/>
</dbReference>
<dbReference type="GO" id="GO:0003677">
    <property type="term" value="F:DNA binding"/>
    <property type="evidence" value="ECO:0007669"/>
    <property type="project" value="UniProtKB-KW"/>
</dbReference>
<reference evidence="3 4" key="1">
    <citation type="journal article" date="2019" name="Microbiol. Resour. Announc.">
        <title>Complete Genome Sequence of Halomonas sulfidaeris Strain Esulfide1 Isolated from a Metal Sulfide Rock at a Depth of 2,200 Meters, Obtained Using Nanopore Sequencing.</title>
        <authorList>
            <person name="Saito M."/>
            <person name="Nishigata A."/>
            <person name="Galipon J."/>
            <person name="Arakawa K."/>
        </authorList>
    </citation>
    <scope>NUCLEOTIDE SEQUENCE [LARGE SCALE GENOMIC DNA]</scope>
    <source>
        <strain evidence="3 4">ATCC BAA-803</strain>
    </source>
</reference>
<dbReference type="InterPro" id="IPR010998">
    <property type="entry name" value="Integrase_recombinase_N"/>
</dbReference>